<organism evidence="2 3">
    <name type="scientific">Symbiodinium necroappetens</name>
    <dbReference type="NCBI Taxonomy" id="1628268"/>
    <lineage>
        <taxon>Eukaryota</taxon>
        <taxon>Sar</taxon>
        <taxon>Alveolata</taxon>
        <taxon>Dinophyceae</taxon>
        <taxon>Suessiales</taxon>
        <taxon>Symbiodiniaceae</taxon>
        <taxon>Symbiodinium</taxon>
    </lineage>
</organism>
<dbReference type="Proteomes" id="UP000601435">
    <property type="component" value="Unassembled WGS sequence"/>
</dbReference>
<keyword evidence="3" id="KW-1185">Reference proteome</keyword>
<accession>A0A813AIJ3</accession>
<evidence type="ECO:0000313" key="3">
    <source>
        <dbReference type="Proteomes" id="UP000601435"/>
    </source>
</evidence>
<sequence length="244" mass="27593">MIGALGLQIAGNMMPSRRKRLHARNMRYYRSLESPNTPREIRRMANKAKGSSTSRSVMYEDWLQSGEDWRQSKLMSRLKNRSATAKKGCRKWLFYDEMVQRFGEKLATILKETKEADEEKAANEIRKWPECEDYLQYKCLVDASEDDVDEEEFEVIMDASLSDSSESSDSGAKAKKKKKSKKSKKSKKNKKSSSPSPNKKKPKGKAKAKAKGKAKAEKLKEARSKLQGAVDRDAEAASVAIALD</sequence>
<reference evidence="2" key="1">
    <citation type="submission" date="2021-02" db="EMBL/GenBank/DDBJ databases">
        <authorList>
            <person name="Dougan E. K."/>
            <person name="Rhodes N."/>
            <person name="Thang M."/>
            <person name="Chan C."/>
        </authorList>
    </citation>
    <scope>NUCLEOTIDE SEQUENCE</scope>
</reference>
<dbReference type="AlphaFoldDB" id="A0A813AIJ3"/>
<proteinExistence type="predicted"/>
<name>A0A813AIJ3_9DINO</name>
<gene>
    <name evidence="2" type="primary">PLCXD2</name>
    <name evidence="2" type="ORF">SNEC2469_LOCUS27762</name>
</gene>
<dbReference type="EMBL" id="CAJNJA010059053">
    <property type="protein sequence ID" value="CAE7866454.1"/>
    <property type="molecule type" value="Genomic_DNA"/>
</dbReference>
<evidence type="ECO:0000313" key="2">
    <source>
        <dbReference type="EMBL" id="CAE7866454.1"/>
    </source>
</evidence>
<feature type="region of interest" description="Disordered" evidence="1">
    <location>
        <begin position="159"/>
        <end position="244"/>
    </location>
</feature>
<feature type="compositionally biased region" description="Basic and acidic residues" evidence="1">
    <location>
        <begin position="214"/>
        <end position="235"/>
    </location>
</feature>
<feature type="compositionally biased region" description="Basic residues" evidence="1">
    <location>
        <begin position="173"/>
        <end position="191"/>
    </location>
</feature>
<comment type="caution">
    <text evidence="2">The sequence shown here is derived from an EMBL/GenBank/DDBJ whole genome shotgun (WGS) entry which is preliminary data.</text>
</comment>
<feature type="compositionally biased region" description="Basic residues" evidence="1">
    <location>
        <begin position="198"/>
        <end position="213"/>
    </location>
</feature>
<protein>
    <submittedName>
        <fullName evidence="2">PLCXD2 protein</fullName>
    </submittedName>
</protein>
<feature type="compositionally biased region" description="Low complexity" evidence="1">
    <location>
        <begin position="159"/>
        <end position="171"/>
    </location>
</feature>
<evidence type="ECO:0000256" key="1">
    <source>
        <dbReference type="SAM" id="MobiDB-lite"/>
    </source>
</evidence>